<reference evidence="1" key="1">
    <citation type="submission" date="2021-09" db="EMBL/GenBank/DDBJ databases">
        <title>First case of bloodstream infection caused by Mixta hanseatica sp. nov., a member of the Erwiniaceae family.</title>
        <authorList>
            <person name="Both A."/>
            <person name="Huang J."/>
            <person name="Wenzel P."/>
            <person name="Aepfelbacher M."/>
            <person name="Rohde H."/>
            <person name="Christner M."/>
            <person name="Hentschke M."/>
        </authorList>
    </citation>
    <scope>NUCLEOTIDE SEQUENCE</scope>
    <source>
        <strain evidence="1">X22927</strain>
    </source>
</reference>
<organism evidence="1 2">
    <name type="scientific">Mixta hanseatica</name>
    <dbReference type="NCBI Taxonomy" id="2872648"/>
    <lineage>
        <taxon>Bacteria</taxon>
        <taxon>Pseudomonadati</taxon>
        <taxon>Pseudomonadota</taxon>
        <taxon>Gammaproteobacteria</taxon>
        <taxon>Enterobacterales</taxon>
        <taxon>Erwiniaceae</taxon>
        <taxon>Mixta</taxon>
    </lineage>
</organism>
<dbReference type="RefSeq" id="WP_249893293.1">
    <property type="nucleotide sequence ID" value="NZ_CP082904.1"/>
</dbReference>
<sequence>MNKLFIFLIHKDVVVPQSLEEFEAGEIIRKLLQQDFYIPPVHIYAEDSTKALRKFQQSLKGKSLDQRIILC</sequence>
<name>A0ABY4RD61_9GAMM</name>
<evidence type="ECO:0000313" key="1">
    <source>
        <dbReference type="EMBL" id="UQY44701.1"/>
    </source>
</evidence>
<dbReference type="Proteomes" id="UP001056635">
    <property type="component" value="Chromosome"/>
</dbReference>
<keyword evidence="2" id="KW-1185">Reference proteome</keyword>
<proteinExistence type="predicted"/>
<gene>
    <name evidence="1" type="ORF">K6958_03115</name>
</gene>
<accession>A0ABY4RD61</accession>
<dbReference type="EMBL" id="CP082904">
    <property type="protein sequence ID" value="UQY44701.1"/>
    <property type="molecule type" value="Genomic_DNA"/>
</dbReference>
<evidence type="ECO:0000313" key="2">
    <source>
        <dbReference type="Proteomes" id="UP001056635"/>
    </source>
</evidence>
<protein>
    <submittedName>
        <fullName evidence="1">Uncharacterized protein</fullName>
    </submittedName>
</protein>